<dbReference type="AlphaFoldDB" id="A0A1H0N0N2"/>
<dbReference type="Proteomes" id="UP000198793">
    <property type="component" value="Unassembled WGS sequence"/>
</dbReference>
<dbReference type="STRING" id="1166073.SAMN05192530_11642"/>
<organism evidence="1 2">
    <name type="scientific">Aureimonas jatrophae</name>
    <dbReference type="NCBI Taxonomy" id="1166073"/>
    <lineage>
        <taxon>Bacteria</taxon>
        <taxon>Pseudomonadati</taxon>
        <taxon>Pseudomonadota</taxon>
        <taxon>Alphaproteobacteria</taxon>
        <taxon>Hyphomicrobiales</taxon>
        <taxon>Aurantimonadaceae</taxon>
        <taxon>Aureimonas</taxon>
    </lineage>
</organism>
<protein>
    <submittedName>
        <fullName evidence="1">Uncharacterized protein</fullName>
    </submittedName>
</protein>
<accession>A0A1H0N0N2</accession>
<evidence type="ECO:0000313" key="2">
    <source>
        <dbReference type="Proteomes" id="UP000198793"/>
    </source>
</evidence>
<gene>
    <name evidence="1" type="ORF">SAMN05192530_11642</name>
</gene>
<sequence length="65" mass="7210">MADATEKTVPGVLAGMVQRDGERHGAIRAEIERNGTNWAVDEIDRLRHKVASLQARLTVSEGRNR</sequence>
<evidence type="ECO:0000313" key="1">
    <source>
        <dbReference type="EMBL" id="SDO86217.1"/>
    </source>
</evidence>
<proteinExistence type="predicted"/>
<reference evidence="1 2" key="1">
    <citation type="submission" date="2016-10" db="EMBL/GenBank/DDBJ databases">
        <authorList>
            <person name="de Groot N.N."/>
        </authorList>
    </citation>
    <scope>NUCLEOTIDE SEQUENCE [LARGE SCALE GENOMIC DNA]</scope>
    <source>
        <strain evidence="2">L7-484,KACC 16230,DSM 25025</strain>
    </source>
</reference>
<name>A0A1H0N0N2_9HYPH</name>
<dbReference type="RefSeq" id="WP_090677056.1">
    <property type="nucleotide sequence ID" value="NZ_FNIT01000016.1"/>
</dbReference>
<dbReference type="EMBL" id="FNIT01000016">
    <property type="protein sequence ID" value="SDO86217.1"/>
    <property type="molecule type" value="Genomic_DNA"/>
</dbReference>
<keyword evidence="2" id="KW-1185">Reference proteome</keyword>